<feature type="non-terminal residue" evidence="1">
    <location>
        <position position="119"/>
    </location>
</feature>
<proteinExistence type="predicted"/>
<feature type="non-terminal residue" evidence="1">
    <location>
        <position position="1"/>
    </location>
</feature>
<name>A0AA39NRT5_9AGAR</name>
<gene>
    <name evidence="1" type="ORF">IW261DRAFT_1294660</name>
</gene>
<keyword evidence="2" id="KW-1185">Reference proteome</keyword>
<organism evidence="1 2">
    <name type="scientific">Armillaria novae-zelandiae</name>
    <dbReference type="NCBI Taxonomy" id="153914"/>
    <lineage>
        <taxon>Eukaryota</taxon>
        <taxon>Fungi</taxon>
        <taxon>Dikarya</taxon>
        <taxon>Basidiomycota</taxon>
        <taxon>Agaricomycotina</taxon>
        <taxon>Agaricomycetes</taxon>
        <taxon>Agaricomycetidae</taxon>
        <taxon>Agaricales</taxon>
        <taxon>Marasmiineae</taxon>
        <taxon>Physalacriaceae</taxon>
        <taxon>Armillaria</taxon>
    </lineage>
</organism>
<sequence>KPFMQLIMLDGPLGEVVRLPASVDDGALVGIMCARVYDRAAHRLGALRPSFKKLRMANGVLVPSRGSWEGTMTFGPAKAKVVFEVFASSGGWSFLFGKPLLEQFQAVHDYVDDTISVPG</sequence>
<dbReference type="EMBL" id="JAUEPR010000061">
    <property type="protein sequence ID" value="KAK0470677.1"/>
    <property type="molecule type" value="Genomic_DNA"/>
</dbReference>
<comment type="caution">
    <text evidence="1">The sequence shown here is derived from an EMBL/GenBank/DDBJ whole genome shotgun (WGS) entry which is preliminary data.</text>
</comment>
<dbReference type="Proteomes" id="UP001175227">
    <property type="component" value="Unassembled WGS sequence"/>
</dbReference>
<protein>
    <submittedName>
        <fullName evidence="1">Uncharacterized protein</fullName>
    </submittedName>
</protein>
<accession>A0AA39NRT5</accession>
<dbReference type="AlphaFoldDB" id="A0AA39NRT5"/>
<reference evidence="1" key="1">
    <citation type="submission" date="2023-06" db="EMBL/GenBank/DDBJ databases">
        <authorList>
            <consortium name="Lawrence Berkeley National Laboratory"/>
            <person name="Ahrendt S."/>
            <person name="Sahu N."/>
            <person name="Indic B."/>
            <person name="Wong-Bajracharya J."/>
            <person name="Merenyi Z."/>
            <person name="Ke H.-M."/>
            <person name="Monk M."/>
            <person name="Kocsube S."/>
            <person name="Drula E."/>
            <person name="Lipzen A."/>
            <person name="Balint B."/>
            <person name="Henrissat B."/>
            <person name="Andreopoulos B."/>
            <person name="Martin F.M."/>
            <person name="Harder C.B."/>
            <person name="Rigling D."/>
            <person name="Ford K.L."/>
            <person name="Foster G.D."/>
            <person name="Pangilinan J."/>
            <person name="Papanicolaou A."/>
            <person name="Barry K."/>
            <person name="LaButti K."/>
            <person name="Viragh M."/>
            <person name="Koriabine M."/>
            <person name="Yan M."/>
            <person name="Riley R."/>
            <person name="Champramary S."/>
            <person name="Plett K.L."/>
            <person name="Tsai I.J."/>
            <person name="Slot J."/>
            <person name="Sipos G."/>
            <person name="Plett J."/>
            <person name="Nagy L.G."/>
            <person name="Grigoriev I.V."/>
        </authorList>
    </citation>
    <scope>NUCLEOTIDE SEQUENCE</scope>
    <source>
        <strain evidence="1">ICMP 16352</strain>
    </source>
</reference>
<evidence type="ECO:0000313" key="2">
    <source>
        <dbReference type="Proteomes" id="UP001175227"/>
    </source>
</evidence>
<evidence type="ECO:0000313" key="1">
    <source>
        <dbReference type="EMBL" id="KAK0470677.1"/>
    </source>
</evidence>